<dbReference type="InterPro" id="IPR037066">
    <property type="entry name" value="Plug_dom_sf"/>
</dbReference>
<evidence type="ECO:0000256" key="1">
    <source>
        <dbReference type="ARBA" id="ARBA00004571"/>
    </source>
</evidence>
<keyword evidence="6 8" id="KW-0472">Membrane</keyword>
<reference evidence="14 15" key="1">
    <citation type="submission" date="2016-11" db="EMBL/GenBank/DDBJ databases">
        <title>Whole Genome Sequencing of Mucilaginibacter polytrichastri RG4-7(T) isolated from the moss sample.</title>
        <authorList>
            <person name="Li Y."/>
        </authorList>
    </citation>
    <scope>NUCLEOTIDE SEQUENCE [LARGE SCALE GENOMIC DNA]</scope>
    <source>
        <strain evidence="14 15">RG4-7</strain>
    </source>
</reference>
<organism evidence="14 15">
    <name type="scientific">Mucilaginibacter polytrichastri</name>
    <dbReference type="NCBI Taxonomy" id="1302689"/>
    <lineage>
        <taxon>Bacteria</taxon>
        <taxon>Pseudomonadati</taxon>
        <taxon>Bacteroidota</taxon>
        <taxon>Sphingobacteriia</taxon>
        <taxon>Sphingobacteriales</taxon>
        <taxon>Sphingobacteriaceae</taxon>
        <taxon>Mucilaginibacter</taxon>
    </lineage>
</organism>
<evidence type="ECO:0000259" key="13">
    <source>
        <dbReference type="Pfam" id="PF07715"/>
    </source>
</evidence>
<feature type="chain" id="PRO_5010279485" description="TonB-dependent receptor plug domain-containing protein" evidence="11">
    <location>
        <begin position="22"/>
        <end position="1060"/>
    </location>
</feature>
<dbReference type="Pfam" id="PF07715">
    <property type="entry name" value="Plug"/>
    <property type="match status" value="1"/>
</dbReference>
<dbReference type="GO" id="GO:0009279">
    <property type="term" value="C:cell outer membrane"/>
    <property type="evidence" value="ECO:0007669"/>
    <property type="project" value="UniProtKB-SubCell"/>
</dbReference>
<feature type="compositionally biased region" description="Polar residues" evidence="10">
    <location>
        <begin position="1039"/>
        <end position="1048"/>
    </location>
</feature>
<evidence type="ECO:0000256" key="8">
    <source>
        <dbReference type="PROSITE-ProRule" id="PRU01360"/>
    </source>
</evidence>
<dbReference type="Pfam" id="PF13715">
    <property type="entry name" value="CarbopepD_reg_2"/>
    <property type="match status" value="1"/>
</dbReference>
<dbReference type="NCBIfam" id="TIGR04057">
    <property type="entry name" value="SusC_RagA_signa"/>
    <property type="match status" value="1"/>
</dbReference>
<dbReference type="InterPro" id="IPR000531">
    <property type="entry name" value="Beta-barrel_TonB"/>
</dbReference>
<gene>
    <name evidence="14" type="ORF">RG47T_4624</name>
</gene>
<keyword evidence="7 8" id="KW-0998">Cell outer membrane</keyword>
<dbReference type="InterPro" id="IPR008969">
    <property type="entry name" value="CarboxyPept-like_regulatory"/>
</dbReference>
<dbReference type="STRING" id="1302689.RG47T_4624"/>
<comment type="similarity">
    <text evidence="8 9">Belongs to the TonB-dependent receptor family.</text>
</comment>
<evidence type="ECO:0000256" key="11">
    <source>
        <dbReference type="SAM" id="SignalP"/>
    </source>
</evidence>
<evidence type="ECO:0000259" key="12">
    <source>
        <dbReference type="Pfam" id="PF00593"/>
    </source>
</evidence>
<evidence type="ECO:0000256" key="6">
    <source>
        <dbReference type="ARBA" id="ARBA00023136"/>
    </source>
</evidence>
<keyword evidence="3 8" id="KW-1134">Transmembrane beta strand</keyword>
<evidence type="ECO:0008006" key="16">
    <source>
        <dbReference type="Google" id="ProtNLM"/>
    </source>
</evidence>
<dbReference type="NCBIfam" id="TIGR04056">
    <property type="entry name" value="OMP_RagA_SusC"/>
    <property type="match status" value="1"/>
</dbReference>
<dbReference type="EMBL" id="MPPL01000001">
    <property type="protein sequence ID" value="OKS89143.1"/>
    <property type="molecule type" value="Genomic_DNA"/>
</dbReference>
<evidence type="ECO:0000256" key="10">
    <source>
        <dbReference type="SAM" id="MobiDB-lite"/>
    </source>
</evidence>
<feature type="compositionally biased region" description="Low complexity" evidence="10">
    <location>
        <begin position="1017"/>
        <end position="1038"/>
    </location>
</feature>
<dbReference type="PROSITE" id="PS52016">
    <property type="entry name" value="TONB_DEPENDENT_REC_3"/>
    <property type="match status" value="1"/>
</dbReference>
<dbReference type="SUPFAM" id="SSF49464">
    <property type="entry name" value="Carboxypeptidase regulatory domain-like"/>
    <property type="match status" value="1"/>
</dbReference>
<dbReference type="InterPro" id="IPR012910">
    <property type="entry name" value="Plug_dom"/>
</dbReference>
<dbReference type="RefSeq" id="WP_074491940.1">
    <property type="nucleotide sequence ID" value="NZ_FPAM01000007.1"/>
</dbReference>
<dbReference type="Gene3D" id="2.40.170.20">
    <property type="entry name" value="TonB-dependent receptor, beta-barrel domain"/>
    <property type="match status" value="1"/>
</dbReference>
<name>A0A1Q6A565_9SPHI</name>
<protein>
    <recommendedName>
        <fullName evidence="16">TonB-dependent receptor plug domain-containing protein</fullName>
    </recommendedName>
</protein>
<evidence type="ECO:0000256" key="2">
    <source>
        <dbReference type="ARBA" id="ARBA00022448"/>
    </source>
</evidence>
<dbReference type="InterPro" id="IPR023996">
    <property type="entry name" value="TonB-dep_OMP_SusC/RagA"/>
</dbReference>
<comment type="caution">
    <text evidence="14">The sequence shown here is derived from an EMBL/GenBank/DDBJ whole genome shotgun (WGS) entry which is preliminary data.</text>
</comment>
<keyword evidence="5 9" id="KW-0798">TonB box</keyword>
<evidence type="ECO:0000313" key="14">
    <source>
        <dbReference type="EMBL" id="OKS89143.1"/>
    </source>
</evidence>
<evidence type="ECO:0000256" key="5">
    <source>
        <dbReference type="ARBA" id="ARBA00023077"/>
    </source>
</evidence>
<dbReference type="SUPFAM" id="SSF56935">
    <property type="entry name" value="Porins"/>
    <property type="match status" value="1"/>
</dbReference>
<keyword evidence="11" id="KW-0732">Signal</keyword>
<dbReference type="AlphaFoldDB" id="A0A1Q6A565"/>
<dbReference type="Pfam" id="PF00593">
    <property type="entry name" value="TonB_dep_Rec_b-barrel"/>
    <property type="match status" value="1"/>
</dbReference>
<feature type="domain" description="TonB-dependent receptor plug" evidence="13">
    <location>
        <begin position="114"/>
        <end position="233"/>
    </location>
</feature>
<evidence type="ECO:0000256" key="4">
    <source>
        <dbReference type="ARBA" id="ARBA00022692"/>
    </source>
</evidence>
<feature type="domain" description="TonB-dependent receptor-like beta-barrel" evidence="12">
    <location>
        <begin position="414"/>
        <end position="816"/>
    </location>
</feature>
<evidence type="ECO:0000313" key="15">
    <source>
        <dbReference type="Proteomes" id="UP000186720"/>
    </source>
</evidence>
<keyword evidence="2 8" id="KW-0813">Transport</keyword>
<accession>A0A1Q6A565</accession>
<dbReference type="InterPro" id="IPR023997">
    <property type="entry name" value="TonB-dep_OMP_SusC/RagA_CS"/>
</dbReference>
<evidence type="ECO:0000256" key="7">
    <source>
        <dbReference type="ARBA" id="ARBA00023237"/>
    </source>
</evidence>
<dbReference type="Proteomes" id="UP000186720">
    <property type="component" value="Unassembled WGS sequence"/>
</dbReference>
<dbReference type="Gene3D" id="2.60.40.1120">
    <property type="entry name" value="Carboxypeptidase-like, regulatory domain"/>
    <property type="match status" value="1"/>
</dbReference>
<evidence type="ECO:0000256" key="9">
    <source>
        <dbReference type="RuleBase" id="RU003357"/>
    </source>
</evidence>
<dbReference type="InterPro" id="IPR036942">
    <property type="entry name" value="Beta-barrel_TonB_sf"/>
</dbReference>
<sequence>MKKILLSFLWVLIIIGSNAYAQTRTVTGTVTGKDDGLPLPGVSVVVKGSKTGTQTGSDGSYTIKVGAGQSLVFTFIGFTAQTHLPSGDRLNISLAGSASELNEVVVIGYGSQVKRDNNGSIASVKGSDIASQPVQNFQQALGGRAAGLQTTVPGSTLNANPVLRIRGINSVALSSQPLFVIDGIPAFEGSQNGGTAGGGSPLGNINPEDIESLDVAKDASAGAIYGSRAANGVIFVTTKKGKKGKAVVSFDSWTGINKVSNLPHMLNASQYTAIKNEALVNAGLYNANTTYFATQIGADGKPVDTNWFDYIYQTGKSYNSSVSISGSTDATSYYLSANWSKQNGVLAKNSFNKKGILANIDHKANKYITIGGKISYTNSQNNAATGSGSQDDGFSITGLGRIGLVSPPNVSPYNNDGSYNLSSNTLGIQANKGVSFSYYNILPILDMNRSNNELNQVNSNIYFQVKPLSWLTLKTTYGIDYLFRNTDIFQNAIQGDGVATTGSVTDSYANQKRWVWDNTLQIDKSFGKHSINALFGNEQDRRTARGFGINRTILSDGGFNVIQAGYAANNAANNLYQDFYLVSFFGRLNYDFDKKYYLSATVRRDDYSVFGANNKKGYFPGASLGYEITREKFWTGIGADKIFSSFKLRGSYGKVGNASNFGAYDSYGLYANGLYNGSATLQFNQTGNADLKWESIFKTDIGFNFGILGDKITGEVAYYKNSIRDLIFNVPTIPSAGLPSQPLVNVGKMYNKGIEITLNARGVNTKDFSWSPSFNISFNQNKLTYIVPGITKLTNASSGTEVTNINEVGHSLGSLYIVRTAGVDPATGRRVFLNAAGQKVLYYPSGGIPTGRSQWEYADGTRAPAITQAADAVNYANTAPKVLGGFSNSFRYKGIDLNVLFTYQLGYSIYYGTRSGLHDQRFWNNSTDILTGRWTTPGQANADFAKVVYGDNVSNGSSLPLDINVFSGNFLKLKSANLGYTLPKDLVSKIGLTNLHVYISAYNLFTITKYPGSDPEVSSNSGNATGSTGASVSTSNSTQGVDRNQPGLTRTFTAGFNVKF</sequence>
<evidence type="ECO:0000256" key="3">
    <source>
        <dbReference type="ARBA" id="ARBA00022452"/>
    </source>
</evidence>
<dbReference type="Gene3D" id="2.170.130.10">
    <property type="entry name" value="TonB-dependent receptor, plug domain"/>
    <property type="match status" value="1"/>
</dbReference>
<proteinExistence type="inferred from homology"/>
<keyword evidence="15" id="KW-1185">Reference proteome</keyword>
<dbReference type="InterPro" id="IPR039426">
    <property type="entry name" value="TonB-dep_rcpt-like"/>
</dbReference>
<feature type="signal peptide" evidence="11">
    <location>
        <begin position="1"/>
        <end position="21"/>
    </location>
</feature>
<feature type="region of interest" description="Disordered" evidence="10">
    <location>
        <begin position="1015"/>
        <end position="1048"/>
    </location>
</feature>
<dbReference type="OrthoDB" id="9768177at2"/>
<keyword evidence="4 8" id="KW-0812">Transmembrane</keyword>
<comment type="subcellular location">
    <subcellularLocation>
        <location evidence="1 8">Cell outer membrane</location>
        <topology evidence="1 8">Multi-pass membrane protein</topology>
    </subcellularLocation>
</comment>